<dbReference type="Pfam" id="PF02771">
    <property type="entry name" value="Acyl-CoA_dh_N"/>
    <property type="match status" value="1"/>
</dbReference>
<dbReference type="EMBL" id="JBHSEW010000002">
    <property type="protein sequence ID" value="MFC4621134.1"/>
    <property type="molecule type" value="Genomic_DNA"/>
</dbReference>
<sequence>MSDHSHYTPPLADMAFVIDHWLDAPADWQRIPAFAAVDADTARMVCEAAGDFCAGQLAPLNGSGDLQGCTLQGGQVQTPEGFAAAYRAYVEAGWPALACDPEAGGQGLPGLLDAALNEMIASSNHGWAMYLGILHGAYACLHAHGSDALKAQYLPKLVSGEWLPTMCLTEPQAGSDLGLLRTQAVPAEDGSYRISGNKIFISGGEQDWTDNIVHLVLARLPDAPPGTRGISLFLVPKRIPQADGSFSPNAVFCDGIEKKMGIKASATCAMRFEQAQGWLIGQPHRGLAAMFVMMNSARLHVGLQGLGHAETAYQLALAYARERQQMRAVVRPAGAAGAADAIVHHAPVRRILWNLRVWTQGMRALGYWCGHVIDLAAHAPDAGERARAAALAALLTPVVKSFFTERGFQLASDALQVFGGYGYVHEYRIEQTLRDSRIAMIYEGTNQIQALDLLQRKVLAASDGQGLAPLLEAFRAEAALPSVHAATLHNWCGKLAQATDALARDAAQDAELPARAAEDYLRLIGTVALAFAWCRAARVADAAHADKRESARYFFDYVLPDAEHWLRLVQAARHPVAPV</sequence>
<evidence type="ECO:0000256" key="2">
    <source>
        <dbReference type="ARBA" id="ARBA00009347"/>
    </source>
</evidence>
<dbReference type="Gene3D" id="1.20.140.10">
    <property type="entry name" value="Butyryl-CoA Dehydrogenase, subunit A, domain 3"/>
    <property type="match status" value="1"/>
</dbReference>
<protein>
    <submittedName>
        <fullName evidence="10">Acyl-CoA dehydrogenase family protein</fullName>
    </submittedName>
</protein>
<evidence type="ECO:0000259" key="6">
    <source>
        <dbReference type="Pfam" id="PF00441"/>
    </source>
</evidence>
<dbReference type="Pfam" id="PF00441">
    <property type="entry name" value="Acyl-CoA_dh_1"/>
    <property type="match status" value="1"/>
</dbReference>
<reference evidence="11" key="1">
    <citation type="journal article" date="2019" name="Int. J. Syst. Evol. Microbiol.">
        <title>The Global Catalogue of Microorganisms (GCM) 10K type strain sequencing project: providing services to taxonomists for standard genome sequencing and annotation.</title>
        <authorList>
            <consortium name="The Broad Institute Genomics Platform"/>
            <consortium name="The Broad Institute Genome Sequencing Center for Infectious Disease"/>
            <person name="Wu L."/>
            <person name="Ma J."/>
        </authorList>
    </citation>
    <scope>NUCLEOTIDE SEQUENCE [LARGE SCALE GENOMIC DNA]</scope>
    <source>
        <strain evidence="11">JCM 11650</strain>
    </source>
</reference>
<dbReference type="Gene3D" id="2.40.110.10">
    <property type="entry name" value="Butyryl-CoA Dehydrogenase, subunit A, domain 2"/>
    <property type="match status" value="1"/>
</dbReference>
<dbReference type="PANTHER" id="PTHR42803">
    <property type="entry name" value="ACYL-COA DEHYDROGENASE"/>
    <property type="match status" value="1"/>
</dbReference>
<name>A0ABV9GSF6_9BURK</name>
<comment type="caution">
    <text evidence="10">The sequence shown here is derived from an EMBL/GenBank/DDBJ whole genome shotgun (WGS) entry which is preliminary data.</text>
</comment>
<proteinExistence type="inferred from homology"/>
<evidence type="ECO:0000256" key="5">
    <source>
        <dbReference type="ARBA" id="ARBA00023002"/>
    </source>
</evidence>
<evidence type="ECO:0000256" key="4">
    <source>
        <dbReference type="ARBA" id="ARBA00022827"/>
    </source>
</evidence>
<comment type="similarity">
    <text evidence="2">Belongs to the acyl-CoA dehydrogenase family.</text>
</comment>
<dbReference type="InterPro" id="IPR037069">
    <property type="entry name" value="AcylCoA_DH/ox_N_sf"/>
</dbReference>
<feature type="domain" description="Acetyl-CoA dehydrogenase-like C-terminal" evidence="9">
    <location>
        <begin position="476"/>
        <end position="574"/>
    </location>
</feature>
<gene>
    <name evidence="10" type="ORF">ACFO3A_02750</name>
</gene>
<dbReference type="Pfam" id="PF12806">
    <property type="entry name" value="Acyl-CoA_dh_C"/>
    <property type="match status" value="1"/>
</dbReference>
<evidence type="ECO:0000256" key="3">
    <source>
        <dbReference type="ARBA" id="ARBA00022630"/>
    </source>
</evidence>
<dbReference type="SUPFAM" id="SSF56645">
    <property type="entry name" value="Acyl-CoA dehydrogenase NM domain-like"/>
    <property type="match status" value="1"/>
</dbReference>
<feature type="domain" description="Acyl-CoA oxidase/dehydrogenase middle" evidence="7">
    <location>
        <begin position="166"/>
        <end position="274"/>
    </location>
</feature>
<dbReference type="InterPro" id="IPR006091">
    <property type="entry name" value="Acyl-CoA_Oxase/DH_mid-dom"/>
</dbReference>
<dbReference type="InterPro" id="IPR036250">
    <property type="entry name" value="AcylCo_DH-like_C"/>
</dbReference>
<dbReference type="InterPro" id="IPR009075">
    <property type="entry name" value="AcylCo_DH/oxidase_C"/>
</dbReference>
<evidence type="ECO:0000259" key="7">
    <source>
        <dbReference type="Pfam" id="PF02770"/>
    </source>
</evidence>
<dbReference type="RefSeq" id="WP_377723790.1">
    <property type="nucleotide sequence ID" value="NZ_JBHSEW010000002.1"/>
</dbReference>
<dbReference type="InterPro" id="IPR046373">
    <property type="entry name" value="Acyl-CoA_Oxase/DH_mid-dom_sf"/>
</dbReference>
<evidence type="ECO:0000259" key="9">
    <source>
        <dbReference type="Pfam" id="PF12806"/>
    </source>
</evidence>
<keyword evidence="4" id="KW-0274">FAD</keyword>
<dbReference type="InterPro" id="IPR009100">
    <property type="entry name" value="AcylCoA_DH/oxidase_NM_dom_sf"/>
</dbReference>
<keyword evidence="5" id="KW-0560">Oxidoreductase</keyword>
<dbReference type="Proteomes" id="UP001595967">
    <property type="component" value="Unassembled WGS sequence"/>
</dbReference>
<dbReference type="Gene3D" id="1.10.540.10">
    <property type="entry name" value="Acyl-CoA dehydrogenase/oxidase, N-terminal domain"/>
    <property type="match status" value="1"/>
</dbReference>
<accession>A0ABV9GSF6</accession>
<dbReference type="PANTHER" id="PTHR42803:SF1">
    <property type="entry name" value="BROAD-SPECIFICITY LINEAR ACYL-COA DEHYDROGENASE FADE5"/>
    <property type="match status" value="1"/>
</dbReference>
<dbReference type="Pfam" id="PF02770">
    <property type="entry name" value="Acyl-CoA_dh_M"/>
    <property type="match status" value="1"/>
</dbReference>
<dbReference type="SUPFAM" id="SSF47203">
    <property type="entry name" value="Acyl-CoA dehydrogenase C-terminal domain-like"/>
    <property type="match status" value="1"/>
</dbReference>
<organism evidence="10 11">
    <name type="scientific">Comamonas nitrativorans</name>
    <dbReference type="NCBI Taxonomy" id="108437"/>
    <lineage>
        <taxon>Bacteria</taxon>
        <taxon>Pseudomonadati</taxon>
        <taxon>Pseudomonadota</taxon>
        <taxon>Betaproteobacteria</taxon>
        <taxon>Burkholderiales</taxon>
        <taxon>Comamonadaceae</taxon>
        <taxon>Comamonas</taxon>
    </lineage>
</organism>
<feature type="domain" description="Acyl-CoA dehydrogenase/oxidase C-terminal" evidence="6">
    <location>
        <begin position="285"/>
        <end position="456"/>
    </location>
</feature>
<dbReference type="InterPro" id="IPR052166">
    <property type="entry name" value="Diverse_Acyl-CoA_DH"/>
</dbReference>
<evidence type="ECO:0000256" key="1">
    <source>
        <dbReference type="ARBA" id="ARBA00001974"/>
    </source>
</evidence>
<comment type="cofactor">
    <cofactor evidence="1">
        <name>FAD</name>
        <dbReference type="ChEBI" id="CHEBI:57692"/>
    </cofactor>
</comment>
<keyword evidence="11" id="KW-1185">Reference proteome</keyword>
<evidence type="ECO:0000259" key="8">
    <source>
        <dbReference type="Pfam" id="PF02771"/>
    </source>
</evidence>
<evidence type="ECO:0000313" key="11">
    <source>
        <dbReference type="Proteomes" id="UP001595967"/>
    </source>
</evidence>
<feature type="domain" description="Acyl-CoA dehydrogenase/oxidase N-terminal" evidence="8">
    <location>
        <begin position="41"/>
        <end position="161"/>
    </location>
</feature>
<evidence type="ECO:0000313" key="10">
    <source>
        <dbReference type="EMBL" id="MFC4621134.1"/>
    </source>
</evidence>
<keyword evidence="3" id="KW-0285">Flavoprotein</keyword>
<dbReference type="InterPro" id="IPR025878">
    <property type="entry name" value="Acyl-CoA_dh-like_C_dom"/>
</dbReference>
<dbReference type="InterPro" id="IPR013786">
    <property type="entry name" value="AcylCoA_DH/ox_N"/>
</dbReference>